<evidence type="ECO:0000313" key="6">
    <source>
        <dbReference type="Proteomes" id="UP000037540"/>
    </source>
</evidence>
<organism evidence="5 6">
    <name type="scientific">Clostridium botulinum</name>
    <dbReference type="NCBI Taxonomy" id="1491"/>
    <lineage>
        <taxon>Bacteria</taxon>
        <taxon>Bacillati</taxon>
        <taxon>Bacillota</taxon>
        <taxon>Clostridia</taxon>
        <taxon>Eubacteriales</taxon>
        <taxon>Clostridiaceae</taxon>
        <taxon>Clostridium</taxon>
    </lineage>
</organism>
<dbReference type="Gene3D" id="1.10.10.10">
    <property type="entry name" value="Winged helix-like DNA-binding domain superfamily/Winged helix DNA-binding domain"/>
    <property type="match status" value="1"/>
</dbReference>
<gene>
    <name evidence="5" type="ORF">ADU74_05015</name>
</gene>
<keyword evidence="3" id="KW-0804">Transcription</keyword>
<proteinExistence type="predicted"/>
<reference evidence="5 6" key="1">
    <citation type="submission" date="2015-07" db="EMBL/GenBank/DDBJ databases">
        <title>Draft genome sequences of 17 French Clostridium botulinum group III.</title>
        <authorList>
            <person name="Woudstra C."/>
            <person name="Le Marechal C."/>
            <person name="Souillard R."/>
            <person name="Bayon-Auboyer M.-H."/>
            <person name="Dessouter D."/>
            <person name="Fach P."/>
        </authorList>
    </citation>
    <scope>NUCLEOTIDE SEQUENCE [LARGE SCALE GENOMIC DNA]</scope>
    <source>
        <strain evidence="5 6">12LNRI-CD</strain>
    </source>
</reference>
<evidence type="ECO:0000259" key="4">
    <source>
        <dbReference type="PROSITE" id="PS50995"/>
    </source>
</evidence>
<dbReference type="InterPro" id="IPR036388">
    <property type="entry name" value="WH-like_DNA-bd_sf"/>
</dbReference>
<dbReference type="SMART" id="SM00347">
    <property type="entry name" value="HTH_MARR"/>
    <property type="match status" value="1"/>
</dbReference>
<keyword evidence="1" id="KW-0805">Transcription regulation</keyword>
<dbReference type="OrthoDB" id="6462103at2"/>
<evidence type="ECO:0000256" key="3">
    <source>
        <dbReference type="ARBA" id="ARBA00023163"/>
    </source>
</evidence>
<evidence type="ECO:0000256" key="1">
    <source>
        <dbReference type="ARBA" id="ARBA00023015"/>
    </source>
</evidence>
<dbReference type="PANTHER" id="PTHR42756">
    <property type="entry name" value="TRANSCRIPTIONAL REGULATOR, MARR"/>
    <property type="match status" value="1"/>
</dbReference>
<sequence length="152" mass="18032">MQKYATESIGRYISHFFRLGSSFLGKEYRKYGIGSGQYQFLIQLYLEDGLSHDELTQRLSMDKATTTRAILKLEQEGYVNRVLNPNDKRKYYIYLTDKAKFQKKDIFNISDKWEQKLVQGLSEKEVDDLIYILRKIAKNNPGYFFKNEEENN</sequence>
<dbReference type="GO" id="GO:0003677">
    <property type="term" value="F:DNA binding"/>
    <property type="evidence" value="ECO:0007669"/>
    <property type="project" value="UniProtKB-KW"/>
</dbReference>
<accession>A0A9Q1ZCM7</accession>
<dbReference type="RefSeq" id="WP_013725068.1">
    <property type="nucleotide sequence ID" value="NZ_LGVO01000008.1"/>
</dbReference>
<dbReference type="SUPFAM" id="SSF46785">
    <property type="entry name" value="Winged helix' DNA-binding domain"/>
    <property type="match status" value="1"/>
</dbReference>
<evidence type="ECO:0000256" key="2">
    <source>
        <dbReference type="ARBA" id="ARBA00023125"/>
    </source>
</evidence>
<feature type="domain" description="HTH marR-type" evidence="4">
    <location>
        <begin position="6"/>
        <end position="138"/>
    </location>
</feature>
<comment type="caution">
    <text evidence="5">The sequence shown here is derived from an EMBL/GenBank/DDBJ whole genome shotgun (WGS) entry which is preliminary data.</text>
</comment>
<dbReference type="Proteomes" id="UP000037540">
    <property type="component" value="Unassembled WGS sequence"/>
</dbReference>
<name>A0A9Q1ZCM7_CLOBO</name>
<evidence type="ECO:0000313" key="5">
    <source>
        <dbReference type="EMBL" id="KOA89188.1"/>
    </source>
</evidence>
<dbReference type="InterPro" id="IPR036390">
    <property type="entry name" value="WH_DNA-bd_sf"/>
</dbReference>
<dbReference type="PANTHER" id="PTHR42756:SF1">
    <property type="entry name" value="TRANSCRIPTIONAL REPRESSOR OF EMRAB OPERON"/>
    <property type="match status" value="1"/>
</dbReference>
<dbReference type="InterPro" id="IPR000835">
    <property type="entry name" value="HTH_MarR-typ"/>
</dbReference>
<dbReference type="EMBL" id="LGVR01000019">
    <property type="protein sequence ID" value="KOA89188.1"/>
    <property type="molecule type" value="Genomic_DNA"/>
</dbReference>
<dbReference type="Pfam" id="PF01047">
    <property type="entry name" value="MarR"/>
    <property type="match status" value="1"/>
</dbReference>
<dbReference type="AlphaFoldDB" id="A0A9Q1ZCM7"/>
<dbReference type="PRINTS" id="PR00598">
    <property type="entry name" value="HTHMARR"/>
</dbReference>
<protein>
    <submittedName>
        <fullName evidence="5">MarR family transcriptional regulator</fullName>
    </submittedName>
</protein>
<dbReference type="GO" id="GO:0003700">
    <property type="term" value="F:DNA-binding transcription factor activity"/>
    <property type="evidence" value="ECO:0007669"/>
    <property type="project" value="InterPro"/>
</dbReference>
<dbReference type="PROSITE" id="PS50995">
    <property type="entry name" value="HTH_MARR_2"/>
    <property type="match status" value="1"/>
</dbReference>
<keyword evidence="2" id="KW-0238">DNA-binding</keyword>